<feature type="compositionally biased region" description="Basic and acidic residues" evidence="1">
    <location>
        <begin position="110"/>
        <end position="119"/>
    </location>
</feature>
<feature type="region of interest" description="Disordered" evidence="1">
    <location>
        <begin position="110"/>
        <end position="129"/>
    </location>
</feature>
<protein>
    <submittedName>
        <fullName evidence="2">Uncharacterized protein</fullName>
    </submittedName>
</protein>
<accession>A0A917RG87</accession>
<comment type="caution">
    <text evidence="2">The sequence shown here is derived from an EMBL/GenBank/DDBJ whole genome shotgun (WGS) entry which is preliminary data.</text>
</comment>
<reference evidence="2" key="1">
    <citation type="journal article" date="2014" name="Int. J. Syst. Evol. Microbiol.">
        <title>Complete genome sequence of Corynebacterium casei LMG S-19264T (=DSM 44701T), isolated from a smear-ripened cheese.</title>
        <authorList>
            <consortium name="US DOE Joint Genome Institute (JGI-PGF)"/>
            <person name="Walter F."/>
            <person name="Albersmeier A."/>
            <person name="Kalinowski J."/>
            <person name="Ruckert C."/>
        </authorList>
    </citation>
    <scope>NUCLEOTIDE SEQUENCE</scope>
    <source>
        <strain evidence="2">CGMCC 4.3508</strain>
    </source>
</reference>
<name>A0A917RG87_9NOCA</name>
<gene>
    <name evidence="2" type="ORF">GCM10011588_21160</name>
</gene>
<evidence type="ECO:0000313" key="2">
    <source>
        <dbReference type="EMBL" id="GGL06427.1"/>
    </source>
</evidence>
<dbReference type="AlphaFoldDB" id="A0A917RG87"/>
<keyword evidence="3" id="KW-1185">Reference proteome</keyword>
<dbReference type="RefSeq" id="WP_058852969.1">
    <property type="nucleotide sequence ID" value="NZ_BMMH01000003.1"/>
</dbReference>
<dbReference type="EMBL" id="BMMH01000003">
    <property type="protein sequence ID" value="GGL06427.1"/>
    <property type="molecule type" value="Genomic_DNA"/>
</dbReference>
<sequence length="129" mass="14044">MAQLWVKTHGGDWLRADQIIEIGTETVRERGPHDGAGAVEVVARLAVATGSGQWDYDRGSGTVGPSIRVLGRYPSGETAERIVDQLVLILLSANKNAQITFEDEEVRVRPAHDRTDHDAPFNGRALDTA</sequence>
<proteinExistence type="predicted"/>
<evidence type="ECO:0000256" key="1">
    <source>
        <dbReference type="SAM" id="MobiDB-lite"/>
    </source>
</evidence>
<dbReference type="Proteomes" id="UP000638263">
    <property type="component" value="Unassembled WGS sequence"/>
</dbReference>
<organism evidence="2 3">
    <name type="scientific">Nocardia jinanensis</name>
    <dbReference type="NCBI Taxonomy" id="382504"/>
    <lineage>
        <taxon>Bacteria</taxon>
        <taxon>Bacillati</taxon>
        <taxon>Actinomycetota</taxon>
        <taxon>Actinomycetes</taxon>
        <taxon>Mycobacteriales</taxon>
        <taxon>Nocardiaceae</taxon>
        <taxon>Nocardia</taxon>
    </lineage>
</organism>
<reference evidence="2" key="2">
    <citation type="submission" date="2020-09" db="EMBL/GenBank/DDBJ databases">
        <authorList>
            <person name="Sun Q."/>
            <person name="Zhou Y."/>
        </authorList>
    </citation>
    <scope>NUCLEOTIDE SEQUENCE</scope>
    <source>
        <strain evidence="2">CGMCC 4.3508</strain>
    </source>
</reference>
<evidence type="ECO:0000313" key="3">
    <source>
        <dbReference type="Proteomes" id="UP000638263"/>
    </source>
</evidence>